<evidence type="ECO:0000256" key="1">
    <source>
        <dbReference type="ARBA" id="ARBA00022679"/>
    </source>
</evidence>
<dbReference type="Proteomes" id="UP000018201">
    <property type="component" value="Unassembled WGS sequence"/>
</dbReference>
<dbReference type="AlphaFoldDB" id="U6GMF4"/>
<dbReference type="PANTHER" id="PTHR23359">
    <property type="entry name" value="NUCLEOTIDE KINASE"/>
    <property type="match status" value="1"/>
</dbReference>
<keyword evidence="2" id="KW-0547">Nucleotide-binding</keyword>
<evidence type="ECO:0000256" key="4">
    <source>
        <dbReference type="RuleBase" id="RU003330"/>
    </source>
</evidence>
<keyword evidence="1 4" id="KW-0808">Transferase</keyword>
<evidence type="ECO:0000256" key="2">
    <source>
        <dbReference type="ARBA" id="ARBA00022741"/>
    </source>
</evidence>
<dbReference type="Pfam" id="PF00406">
    <property type="entry name" value="ADK"/>
    <property type="match status" value="2"/>
</dbReference>
<evidence type="ECO:0000313" key="6">
    <source>
        <dbReference type="Proteomes" id="UP000018201"/>
    </source>
</evidence>
<reference evidence="5" key="1">
    <citation type="submission" date="2013-10" db="EMBL/GenBank/DDBJ databases">
        <title>Genomic analysis of the causative agents of coccidiosis in chickens.</title>
        <authorList>
            <person name="Reid A.J."/>
            <person name="Blake D."/>
            <person name="Billington K."/>
            <person name="Browne H."/>
            <person name="Dunn M."/>
            <person name="Hung S."/>
            <person name="Kawahara F."/>
            <person name="Miranda-Saavedra D."/>
            <person name="Mourier T."/>
            <person name="Nagra H."/>
            <person name="Otto T.D."/>
            <person name="Rawlings N."/>
            <person name="Sanchez A."/>
            <person name="Sanders M."/>
            <person name="Subramaniam C."/>
            <person name="Tay Y."/>
            <person name="Dear P."/>
            <person name="Doerig C."/>
            <person name="Gruber A."/>
            <person name="Parkinson J."/>
            <person name="Shirley M."/>
            <person name="Wan K.L."/>
            <person name="Berriman M."/>
            <person name="Tomley F."/>
            <person name="Pain A."/>
        </authorList>
    </citation>
    <scope>NUCLEOTIDE SEQUENCE [LARGE SCALE GENOMIC DNA]</scope>
    <source>
        <strain evidence="5">Houghton</strain>
    </source>
</reference>
<dbReference type="GO" id="GO:0006139">
    <property type="term" value="P:nucleobase-containing compound metabolic process"/>
    <property type="evidence" value="ECO:0007669"/>
    <property type="project" value="InterPro"/>
</dbReference>
<accession>U6GMF4</accession>
<dbReference type="InterPro" id="IPR033690">
    <property type="entry name" value="Adenylat_kinase_CS"/>
</dbReference>
<organism evidence="5 6">
    <name type="scientific">Eimeria praecox</name>
    <dbReference type="NCBI Taxonomy" id="51316"/>
    <lineage>
        <taxon>Eukaryota</taxon>
        <taxon>Sar</taxon>
        <taxon>Alveolata</taxon>
        <taxon>Apicomplexa</taxon>
        <taxon>Conoidasida</taxon>
        <taxon>Coccidia</taxon>
        <taxon>Eucoccidiorida</taxon>
        <taxon>Eimeriorina</taxon>
        <taxon>Eimeriidae</taxon>
        <taxon>Eimeria</taxon>
    </lineage>
</organism>
<sequence>MASQHELVRKGLVLIFSGPPGSGKGTYGKILAERWGIRHVSIGDLIRAKLAACTCLKSGGGSKDGCPLQDNEAFQLNNIRVEQGLLIQDAVATELCKQHISSCAQQTSWILDGFPRTMQQAEALRSFARPHACINFHLPAAILLKKLLGRRLCTTCGGNFNVADIYNPPFILPAILPKAECVHCGGKARLAKRNDDTEETIQKRLDVHKQLTAPMLNYYETEGVLLNFEVVRGIQDIPRLEEAIISFLRRKHHEMRWYGIQ</sequence>
<reference evidence="5" key="2">
    <citation type="submission" date="2013-10" db="EMBL/GenBank/DDBJ databases">
        <authorList>
            <person name="Aslett M."/>
        </authorList>
    </citation>
    <scope>NUCLEOTIDE SEQUENCE [LARGE SCALE GENOMIC DNA]</scope>
    <source>
        <strain evidence="5">Houghton</strain>
    </source>
</reference>
<dbReference type="InterPro" id="IPR000850">
    <property type="entry name" value="Adenylat/UMP-CMP_kin"/>
</dbReference>
<comment type="similarity">
    <text evidence="4">Belongs to the adenylate kinase family.</text>
</comment>
<evidence type="ECO:0000313" key="5">
    <source>
        <dbReference type="EMBL" id="CDI81360.1"/>
    </source>
</evidence>
<keyword evidence="3 4" id="KW-0418">Kinase</keyword>
<dbReference type="OrthoDB" id="439792at2759"/>
<dbReference type="HAMAP" id="MF_00235">
    <property type="entry name" value="Adenylate_kinase_Adk"/>
    <property type="match status" value="1"/>
</dbReference>
<dbReference type="EMBL" id="HG692035">
    <property type="protein sequence ID" value="CDI81360.1"/>
    <property type="molecule type" value="Genomic_DNA"/>
</dbReference>
<dbReference type="GO" id="GO:0005524">
    <property type="term" value="F:ATP binding"/>
    <property type="evidence" value="ECO:0007669"/>
    <property type="project" value="InterPro"/>
</dbReference>
<dbReference type="SUPFAM" id="SSF52540">
    <property type="entry name" value="P-loop containing nucleoside triphosphate hydrolases"/>
    <property type="match status" value="1"/>
</dbReference>
<keyword evidence="6" id="KW-1185">Reference proteome</keyword>
<dbReference type="GO" id="GO:0019205">
    <property type="term" value="F:nucleobase-containing compound kinase activity"/>
    <property type="evidence" value="ECO:0007669"/>
    <property type="project" value="InterPro"/>
</dbReference>
<gene>
    <name evidence="5" type="ORF">EPH_0037350</name>
</gene>
<dbReference type="CDD" id="cd01428">
    <property type="entry name" value="ADK"/>
    <property type="match status" value="1"/>
</dbReference>
<dbReference type="Gene3D" id="3.40.50.300">
    <property type="entry name" value="P-loop containing nucleotide triphosphate hydrolases"/>
    <property type="match status" value="1"/>
</dbReference>
<name>U6GMF4_9EIME</name>
<protein>
    <submittedName>
        <fullName evidence="5">Adenylate kinase, putative</fullName>
    </submittedName>
</protein>
<evidence type="ECO:0000256" key="3">
    <source>
        <dbReference type="ARBA" id="ARBA00022777"/>
    </source>
</evidence>
<dbReference type="PRINTS" id="PR00094">
    <property type="entry name" value="ADENYLTKNASE"/>
</dbReference>
<dbReference type="PROSITE" id="PS00113">
    <property type="entry name" value="ADENYLATE_KINASE"/>
    <property type="match status" value="1"/>
</dbReference>
<proteinExistence type="inferred from homology"/>
<dbReference type="InterPro" id="IPR027417">
    <property type="entry name" value="P-loop_NTPase"/>
</dbReference>
<dbReference type="VEuPathDB" id="ToxoDB:EPH_0037350"/>